<evidence type="ECO:0000256" key="3">
    <source>
        <dbReference type="ARBA" id="ARBA00022527"/>
    </source>
</evidence>
<reference evidence="13 14" key="1">
    <citation type="submission" date="2018-06" db="EMBL/GenBank/DDBJ databases">
        <title>Extensive metabolic versatility and redundancy in microbially diverse, dynamic hydrothermal sediments.</title>
        <authorList>
            <person name="Dombrowski N."/>
            <person name="Teske A."/>
            <person name="Baker B.J."/>
        </authorList>
    </citation>
    <scope>NUCLEOTIDE SEQUENCE [LARGE SCALE GENOMIC DNA]</scope>
    <source>
        <strain evidence="13">B9_G13</strain>
    </source>
</reference>
<evidence type="ECO:0000313" key="14">
    <source>
        <dbReference type="Proteomes" id="UP000277633"/>
    </source>
</evidence>
<dbReference type="PANTHER" id="PTHR45723">
    <property type="entry name" value="SERINE/THREONINE-PROTEIN KINASE RIO1"/>
    <property type="match status" value="1"/>
</dbReference>
<keyword evidence="4" id="KW-0808">Transferase</keyword>
<comment type="catalytic activity">
    <reaction evidence="10">
        <text>L-threonyl-[protein] + ATP = O-phospho-L-threonyl-[protein] + ADP + H(+)</text>
        <dbReference type="Rhea" id="RHEA:46608"/>
        <dbReference type="Rhea" id="RHEA-COMP:11060"/>
        <dbReference type="Rhea" id="RHEA-COMP:11605"/>
        <dbReference type="ChEBI" id="CHEBI:15378"/>
        <dbReference type="ChEBI" id="CHEBI:30013"/>
        <dbReference type="ChEBI" id="CHEBI:30616"/>
        <dbReference type="ChEBI" id="CHEBI:61977"/>
        <dbReference type="ChEBI" id="CHEBI:456216"/>
        <dbReference type="EC" id="2.7.11.1"/>
    </reaction>
</comment>
<evidence type="ECO:0000256" key="9">
    <source>
        <dbReference type="ARBA" id="ARBA00022842"/>
    </source>
</evidence>
<feature type="domain" description="Protein kinase" evidence="12">
    <location>
        <begin position="41"/>
        <end position="247"/>
    </location>
</feature>
<evidence type="ECO:0000256" key="11">
    <source>
        <dbReference type="ARBA" id="ARBA00048679"/>
    </source>
</evidence>
<dbReference type="Pfam" id="PF01163">
    <property type="entry name" value="RIO1"/>
    <property type="match status" value="1"/>
</dbReference>
<dbReference type="AlphaFoldDB" id="A0A497JFB5"/>
<dbReference type="InterPro" id="IPR018935">
    <property type="entry name" value="RIO_kinase_CS"/>
</dbReference>
<evidence type="ECO:0000256" key="6">
    <source>
        <dbReference type="ARBA" id="ARBA00022741"/>
    </source>
</evidence>
<evidence type="ECO:0000259" key="12">
    <source>
        <dbReference type="PROSITE" id="PS50011"/>
    </source>
</evidence>
<dbReference type="GO" id="GO:0046872">
    <property type="term" value="F:metal ion binding"/>
    <property type="evidence" value="ECO:0007669"/>
    <property type="project" value="UniProtKB-KW"/>
</dbReference>
<keyword evidence="8" id="KW-0067">ATP-binding</keyword>
<evidence type="ECO:0000313" key="13">
    <source>
        <dbReference type="EMBL" id="RLG69547.1"/>
    </source>
</evidence>
<comment type="catalytic activity">
    <reaction evidence="11">
        <text>L-seryl-[protein] + ATP = O-phospho-L-seryl-[protein] + ADP + H(+)</text>
        <dbReference type="Rhea" id="RHEA:17989"/>
        <dbReference type="Rhea" id="RHEA-COMP:9863"/>
        <dbReference type="Rhea" id="RHEA-COMP:11604"/>
        <dbReference type="ChEBI" id="CHEBI:15378"/>
        <dbReference type="ChEBI" id="CHEBI:29999"/>
        <dbReference type="ChEBI" id="CHEBI:30616"/>
        <dbReference type="ChEBI" id="CHEBI:83421"/>
        <dbReference type="ChEBI" id="CHEBI:456216"/>
        <dbReference type="EC" id="2.7.11.1"/>
    </reaction>
</comment>
<evidence type="ECO:0000256" key="7">
    <source>
        <dbReference type="ARBA" id="ARBA00022777"/>
    </source>
</evidence>
<dbReference type="Gene3D" id="1.10.510.10">
    <property type="entry name" value="Transferase(Phosphotransferase) domain 1"/>
    <property type="match status" value="1"/>
</dbReference>
<dbReference type="PROSITE" id="PS50011">
    <property type="entry name" value="PROTEIN_KINASE_DOM"/>
    <property type="match status" value="1"/>
</dbReference>
<dbReference type="PROSITE" id="PS01245">
    <property type="entry name" value="RIO1"/>
    <property type="match status" value="1"/>
</dbReference>
<keyword evidence="5" id="KW-0479">Metal-binding</keyword>
<evidence type="ECO:0000256" key="5">
    <source>
        <dbReference type="ARBA" id="ARBA00022723"/>
    </source>
</evidence>
<dbReference type="GO" id="GO:0005524">
    <property type="term" value="F:ATP binding"/>
    <property type="evidence" value="ECO:0007669"/>
    <property type="project" value="UniProtKB-KW"/>
</dbReference>
<comment type="caution">
    <text evidence="13">The sequence shown here is derived from an EMBL/GenBank/DDBJ whole genome shotgun (WGS) entry which is preliminary data.</text>
</comment>
<dbReference type="CDD" id="cd05145">
    <property type="entry name" value="RIO1_like"/>
    <property type="match status" value="1"/>
</dbReference>
<dbReference type="InterPro" id="IPR000719">
    <property type="entry name" value="Prot_kinase_dom"/>
</dbReference>
<protein>
    <recommendedName>
        <fullName evidence="2">non-specific serine/threonine protein kinase</fullName>
        <ecNumber evidence="2">2.7.11.1</ecNumber>
    </recommendedName>
</protein>
<gene>
    <name evidence="13" type="ORF">DRO07_02085</name>
</gene>
<dbReference type="Gene3D" id="3.30.200.20">
    <property type="entry name" value="Phosphorylase Kinase, domain 1"/>
    <property type="match status" value="1"/>
</dbReference>
<sequence length="247" mass="28792">MKSNVAEDFIKEEKLRNIFNQVFDNQTIEAVHELANKGYIDYLEYIISTGKEAHVYKAVDKAGNPRAVKIYKIETSSFRNMRAYIEGDVRFKRVSSDRRDIVYQWTRKEYKNLEKFTEAAVRVPMPFAFYRNVLVMEFVGNEQAAPTLKEAPFKNIEVLYEKIVEELAKMVYKAKLVHADLSEYNILNHNNEPVIIDCGQAVLLSHPNAKEFFERDVKNMCNYFRKKGLQKTPEEMKNAIKALKSSV</sequence>
<keyword evidence="7 13" id="KW-0418">Kinase</keyword>
<evidence type="ECO:0000256" key="10">
    <source>
        <dbReference type="ARBA" id="ARBA00047899"/>
    </source>
</evidence>
<evidence type="ECO:0000256" key="1">
    <source>
        <dbReference type="ARBA" id="ARBA00009196"/>
    </source>
</evidence>
<keyword evidence="9" id="KW-0460">Magnesium</keyword>
<dbReference type="EMBL" id="QMWO01000067">
    <property type="protein sequence ID" value="RLG69547.1"/>
    <property type="molecule type" value="Genomic_DNA"/>
</dbReference>
<comment type="similarity">
    <text evidence="1">Belongs to the protein kinase superfamily. RIO-type Ser/Thr kinase family.</text>
</comment>
<proteinExistence type="inferred from homology"/>
<dbReference type="EC" id="2.7.11.1" evidence="2"/>
<dbReference type="Proteomes" id="UP000277633">
    <property type="component" value="Unassembled WGS sequence"/>
</dbReference>
<dbReference type="SMART" id="SM00090">
    <property type="entry name" value="RIO"/>
    <property type="match status" value="1"/>
</dbReference>
<organism evidence="13 14">
    <name type="scientific">Candidatus Iainarchaeum sp</name>
    <dbReference type="NCBI Taxonomy" id="3101447"/>
    <lineage>
        <taxon>Archaea</taxon>
        <taxon>Candidatus Iainarchaeota</taxon>
        <taxon>Candidatus Iainarchaeia</taxon>
        <taxon>Candidatus Iainarchaeales</taxon>
        <taxon>Candidatus Iainarchaeaceae</taxon>
        <taxon>Candidatus Iainarchaeum</taxon>
    </lineage>
</organism>
<keyword evidence="3" id="KW-0723">Serine/threonine-protein kinase</keyword>
<dbReference type="GO" id="GO:0004674">
    <property type="term" value="F:protein serine/threonine kinase activity"/>
    <property type="evidence" value="ECO:0007669"/>
    <property type="project" value="UniProtKB-KW"/>
</dbReference>
<evidence type="ECO:0000256" key="4">
    <source>
        <dbReference type="ARBA" id="ARBA00022679"/>
    </source>
</evidence>
<name>A0A497JFB5_9ARCH</name>
<evidence type="ECO:0000256" key="8">
    <source>
        <dbReference type="ARBA" id="ARBA00022840"/>
    </source>
</evidence>
<accession>A0A497JFB5</accession>
<dbReference type="InterPro" id="IPR011009">
    <property type="entry name" value="Kinase-like_dom_sf"/>
</dbReference>
<evidence type="ECO:0000256" key="2">
    <source>
        <dbReference type="ARBA" id="ARBA00012513"/>
    </source>
</evidence>
<dbReference type="InterPro" id="IPR000687">
    <property type="entry name" value="RIO_kinase"/>
</dbReference>
<dbReference type="InterPro" id="IPR018934">
    <property type="entry name" value="RIO_dom"/>
</dbReference>
<dbReference type="SUPFAM" id="SSF56112">
    <property type="entry name" value="Protein kinase-like (PK-like)"/>
    <property type="match status" value="1"/>
</dbReference>
<dbReference type="InterPro" id="IPR051272">
    <property type="entry name" value="RIO-type_Ser/Thr_kinase"/>
</dbReference>
<keyword evidence="6" id="KW-0547">Nucleotide-binding</keyword>